<sequence>MTNSQRLPLVILISGRGSNLQAILEQSRSGQLPVEIRAVISNRPQAQGLERAQRAGIETRVLDHRQYPNREAFDLALMKVIDRYAPELVVLAGFMRILTAEFVRHYQGRLMNIHPSLLPNFPGLDTHRRALQAGKREHGASVHFVTNKVDGGPIILQARVPIYPGDTPDTLAARVLEEEHRIYPEAIRAFAEGKIRLEEERVHWIKD</sequence>
<feature type="binding site" evidence="4">
    <location>
        <position position="70"/>
    </location>
    <ligand>
        <name>(6R)-10-formyltetrahydrofolate</name>
        <dbReference type="ChEBI" id="CHEBI:195366"/>
    </ligand>
</feature>
<dbReference type="InterPro" id="IPR036477">
    <property type="entry name" value="Formyl_transf_N_sf"/>
</dbReference>
<dbReference type="CDD" id="cd08645">
    <property type="entry name" value="FMT_core_GART"/>
    <property type="match status" value="1"/>
</dbReference>
<dbReference type="GO" id="GO:0006189">
    <property type="term" value="P:'de novo' IMP biosynthetic process"/>
    <property type="evidence" value="ECO:0007669"/>
    <property type="project" value="UniProtKB-UniRule"/>
</dbReference>
<feature type="binding site" evidence="4">
    <location>
        <begin position="17"/>
        <end position="19"/>
    </location>
    <ligand>
        <name>N(1)-(5-phospho-beta-D-ribosyl)glycinamide</name>
        <dbReference type="ChEBI" id="CHEBI:143788"/>
    </ligand>
</feature>
<evidence type="ECO:0000256" key="1">
    <source>
        <dbReference type="ARBA" id="ARBA00005054"/>
    </source>
</evidence>
<keyword evidence="3 4" id="KW-0658">Purine biosynthesis</keyword>
<dbReference type="eggNOG" id="COG0299">
    <property type="taxonomic scope" value="Bacteria"/>
</dbReference>
<name>D5BY65_NITHN</name>
<dbReference type="EC" id="2.1.2.2" evidence="4"/>
<evidence type="ECO:0000313" key="7">
    <source>
        <dbReference type="Proteomes" id="UP000001844"/>
    </source>
</evidence>
<dbReference type="OrthoDB" id="9806170at2"/>
<dbReference type="KEGG" id="nhl:Nhal_0872"/>
<protein>
    <recommendedName>
        <fullName evidence="4">Phosphoribosylglycinamide formyltransferase</fullName>
        <ecNumber evidence="4">2.1.2.2</ecNumber>
    </recommendedName>
    <alternativeName>
        <fullName evidence="4">5'-phosphoribosylglycinamide transformylase</fullName>
    </alternativeName>
    <alternativeName>
        <fullName evidence="4">GAR transformylase</fullName>
        <shortName evidence="4">GART</shortName>
    </alternativeName>
</protein>
<dbReference type="Gene3D" id="3.40.50.170">
    <property type="entry name" value="Formyl transferase, N-terminal domain"/>
    <property type="match status" value="1"/>
</dbReference>
<dbReference type="GO" id="GO:0004644">
    <property type="term" value="F:phosphoribosylglycinamide formyltransferase activity"/>
    <property type="evidence" value="ECO:0007669"/>
    <property type="project" value="UniProtKB-UniRule"/>
</dbReference>
<dbReference type="EMBL" id="CP001798">
    <property type="protein sequence ID" value="ADE14048.1"/>
    <property type="molecule type" value="Genomic_DNA"/>
</dbReference>
<feature type="binding site" evidence="4">
    <location>
        <position position="112"/>
    </location>
    <ligand>
        <name>(6R)-10-formyltetrahydrofolate</name>
        <dbReference type="ChEBI" id="CHEBI:195366"/>
    </ligand>
</feature>
<dbReference type="SUPFAM" id="SSF53328">
    <property type="entry name" value="Formyltransferase"/>
    <property type="match status" value="1"/>
</dbReference>
<dbReference type="Pfam" id="PF00551">
    <property type="entry name" value="Formyl_trans_N"/>
    <property type="match status" value="1"/>
</dbReference>
<reference evidence="7" key="1">
    <citation type="submission" date="2010-04" db="EMBL/GenBank/DDBJ databases">
        <title>Complete genome sequence of Nitrosococcus halophilus Nc4, a salt-adapted, aerobic obligate ammonia-oxidizing sulfur purple bacterium.</title>
        <authorList>
            <consortium name="US DOE Joint Genome Institute"/>
            <person name="Campbell M.A."/>
            <person name="Malfatti S.A."/>
            <person name="Chain P.S.G."/>
            <person name="Heidelberg J.F."/>
            <person name="Ward B.B."/>
            <person name="Klotz M.G."/>
        </authorList>
    </citation>
    <scope>NUCLEOTIDE SEQUENCE [LARGE SCALE GENOMIC DNA]</scope>
    <source>
        <strain evidence="7">Nc4</strain>
    </source>
</reference>
<feature type="domain" description="Formyl transferase N-terminal" evidence="5">
    <location>
        <begin position="9"/>
        <end position="187"/>
    </location>
</feature>
<evidence type="ECO:0000313" key="6">
    <source>
        <dbReference type="EMBL" id="ADE14048.1"/>
    </source>
</evidence>
<evidence type="ECO:0000256" key="2">
    <source>
        <dbReference type="ARBA" id="ARBA00022679"/>
    </source>
</evidence>
<dbReference type="InterPro" id="IPR004607">
    <property type="entry name" value="GART"/>
</dbReference>
<proteinExistence type="inferred from homology"/>
<dbReference type="NCBIfam" id="TIGR00639">
    <property type="entry name" value="PurN"/>
    <property type="match status" value="1"/>
</dbReference>
<accession>D5BY65</accession>
<evidence type="ECO:0000256" key="3">
    <source>
        <dbReference type="ARBA" id="ARBA00022755"/>
    </source>
</evidence>
<evidence type="ECO:0000259" key="5">
    <source>
        <dbReference type="Pfam" id="PF00551"/>
    </source>
</evidence>
<dbReference type="HAMAP" id="MF_01930">
    <property type="entry name" value="PurN"/>
    <property type="match status" value="1"/>
</dbReference>
<comment type="similarity">
    <text evidence="4">Belongs to the GART family.</text>
</comment>
<evidence type="ECO:0000256" key="4">
    <source>
        <dbReference type="HAMAP-Rule" id="MF_01930"/>
    </source>
</evidence>
<feature type="site" description="Raises pKa of active site His" evidence="4">
    <location>
        <position position="150"/>
    </location>
</feature>
<comment type="catalytic activity">
    <reaction evidence="4">
        <text>N(1)-(5-phospho-beta-D-ribosyl)glycinamide + (6R)-10-formyltetrahydrofolate = N(2)-formyl-N(1)-(5-phospho-beta-D-ribosyl)glycinamide + (6S)-5,6,7,8-tetrahydrofolate + H(+)</text>
        <dbReference type="Rhea" id="RHEA:15053"/>
        <dbReference type="ChEBI" id="CHEBI:15378"/>
        <dbReference type="ChEBI" id="CHEBI:57453"/>
        <dbReference type="ChEBI" id="CHEBI:143788"/>
        <dbReference type="ChEBI" id="CHEBI:147286"/>
        <dbReference type="ChEBI" id="CHEBI:195366"/>
        <dbReference type="EC" id="2.1.2.2"/>
    </reaction>
</comment>
<dbReference type="HOGENOM" id="CLU_038395_1_1_6"/>
<dbReference type="RefSeq" id="WP_013031942.1">
    <property type="nucleotide sequence ID" value="NC_013960.1"/>
</dbReference>
<dbReference type="STRING" id="472759.Nhal_0872"/>
<feature type="active site" description="Proton donor" evidence="4">
    <location>
        <position position="114"/>
    </location>
</feature>
<dbReference type="FunFam" id="3.40.50.170:FF:000007">
    <property type="entry name" value="Phosphoribosylglycinamide formyltransferase"/>
    <property type="match status" value="1"/>
</dbReference>
<dbReference type="InterPro" id="IPR002376">
    <property type="entry name" value="Formyl_transf_N"/>
</dbReference>
<keyword evidence="2 4" id="KW-0808">Transferase</keyword>
<dbReference type="AlphaFoldDB" id="D5BY65"/>
<gene>
    <name evidence="4" type="primary">purN</name>
    <name evidence="6" type="ordered locus">Nhal_0872</name>
</gene>
<dbReference type="UniPathway" id="UPA00074">
    <property type="reaction ID" value="UER00126"/>
</dbReference>
<organism evidence="6 7">
    <name type="scientific">Nitrosococcus halophilus (strain Nc4)</name>
    <dbReference type="NCBI Taxonomy" id="472759"/>
    <lineage>
        <taxon>Bacteria</taxon>
        <taxon>Pseudomonadati</taxon>
        <taxon>Pseudomonadota</taxon>
        <taxon>Gammaproteobacteria</taxon>
        <taxon>Chromatiales</taxon>
        <taxon>Chromatiaceae</taxon>
        <taxon>Nitrosococcus</taxon>
    </lineage>
</organism>
<comment type="function">
    <text evidence="4">Catalyzes the transfer of a formyl group from 10-formyltetrahydrofolate to 5-phospho-ribosyl-glycinamide (GAR), producing 5-phospho-ribosyl-N-formylglycinamide (FGAR) and tetrahydrofolate.</text>
</comment>
<dbReference type="PANTHER" id="PTHR43369">
    <property type="entry name" value="PHOSPHORIBOSYLGLYCINAMIDE FORMYLTRANSFERASE"/>
    <property type="match status" value="1"/>
</dbReference>
<keyword evidence="7" id="KW-1185">Reference proteome</keyword>
<dbReference type="GO" id="GO:0005829">
    <property type="term" value="C:cytosol"/>
    <property type="evidence" value="ECO:0007669"/>
    <property type="project" value="TreeGrafter"/>
</dbReference>
<dbReference type="Proteomes" id="UP000001844">
    <property type="component" value="Chromosome"/>
</dbReference>
<comment type="pathway">
    <text evidence="1 4">Purine metabolism; IMP biosynthesis via de novo pathway; N(2)-formyl-N(1)-(5-phospho-D-ribosyl)glycinamide from N(1)-(5-phospho-D-ribosyl)glycinamide (10-formyl THF route): step 1/1.</text>
</comment>
<feature type="binding site" evidence="4">
    <location>
        <begin position="95"/>
        <end position="98"/>
    </location>
    <ligand>
        <name>(6R)-10-formyltetrahydrofolate</name>
        <dbReference type="ChEBI" id="CHEBI:195366"/>
    </ligand>
</feature>
<dbReference type="PANTHER" id="PTHR43369:SF2">
    <property type="entry name" value="PHOSPHORIBOSYLGLYCINAMIDE FORMYLTRANSFERASE"/>
    <property type="match status" value="1"/>
</dbReference>